<comment type="subcellular location">
    <subcellularLocation>
        <location evidence="1">Membrane</location>
        <topology evidence="1">Multi-pass membrane protein</topology>
    </subcellularLocation>
</comment>
<dbReference type="RefSeq" id="WP_067322260.1">
    <property type="nucleotide sequence ID" value="NZ_CBCRWS010000004.1"/>
</dbReference>
<dbReference type="GO" id="GO:0005886">
    <property type="term" value="C:plasma membrane"/>
    <property type="evidence" value="ECO:0007669"/>
    <property type="project" value="TreeGrafter"/>
</dbReference>
<evidence type="ECO:0000256" key="2">
    <source>
        <dbReference type="ARBA" id="ARBA00010350"/>
    </source>
</evidence>
<reference evidence="7 8" key="1">
    <citation type="submission" date="2020-05" db="EMBL/GenBank/DDBJ databases">
        <title>Streptobacillus felis strain LHL191014123.</title>
        <authorList>
            <person name="Fawzy A."/>
            <person name="Rau J."/>
            <person name="Risse K."/>
            <person name="Schauerte N."/>
            <person name="Geiger C."/>
            <person name="Blom J."/>
            <person name="Imirzalioglu C."/>
            <person name="Falgenhauer J."/>
            <person name="Bach A."/>
            <person name="Herden C."/>
            <person name="Eisenberg T."/>
        </authorList>
    </citation>
    <scope>NUCLEOTIDE SEQUENCE [LARGE SCALE GENOMIC DNA]</scope>
    <source>
        <strain evidence="7 8">LHL191014123</strain>
    </source>
</reference>
<dbReference type="CDD" id="cd10432">
    <property type="entry name" value="BI-1-like_bacterial"/>
    <property type="match status" value="1"/>
</dbReference>
<evidence type="ECO:0000256" key="4">
    <source>
        <dbReference type="ARBA" id="ARBA00022989"/>
    </source>
</evidence>
<evidence type="ECO:0000313" key="8">
    <source>
        <dbReference type="Proteomes" id="UP000526184"/>
    </source>
</evidence>
<feature type="transmembrane region" description="Helical" evidence="6">
    <location>
        <begin position="20"/>
        <end position="40"/>
    </location>
</feature>
<name>A0A7Z0TBN9_9FUSO</name>
<feature type="transmembrane region" description="Helical" evidence="6">
    <location>
        <begin position="160"/>
        <end position="176"/>
    </location>
</feature>
<organism evidence="7 8">
    <name type="scientific">Streptobacillus felis</name>
    <dbReference type="NCBI Taxonomy" id="1384509"/>
    <lineage>
        <taxon>Bacteria</taxon>
        <taxon>Fusobacteriati</taxon>
        <taxon>Fusobacteriota</taxon>
        <taxon>Fusobacteriia</taxon>
        <taxon>Fusobacteriales</taxon>
        <taxon>Leptotrichiaceae</taxon>
        <taxon>Streptobacillus</taxon>
    </lineage>
</organism>
<feature type="transmembrane region" description="Helical" evidence="6">
    <location>
        <begin position="52"/>
        <end position="68"/>
    </location>
</feature>
<evidence type="ECO:0000313" key="7">
    <source>
        <dbReference type="EMBL" id="NYV27578.1"/>
    </source>
</evidence>
<gene>
    <name evidence="7" type="ORF">HP397_01880</name>
</gene>
<keyword evidence="4 6" id="KW-1133">Transmembrane helix</keyword>
<accession>A0A7Z0TBN9</accession>
<dbReference type="PANTHER" id="PTHR23291">
    <property type="entry name" value="BAX INHIBITOR-RELATED"/>
    <property type="match status" value="1"/>
</dbReference>
<keyword evidence="3 6" id="KW-0812">Transmembrane</keyword>
<dbReference type="Pfam" id="PF01027">
    <property type="entry name" value="Bax1-I"/>
    <property type="match status" value="1"/>
</dbReference>
<feature type="transmembrane region" description="Helical" evidence="6">
    <location>
        <begin position="134"/>
        <end position="153"/>
    </location>
</feature>
<keyword evidence="5 6" id="KW-0472">Membrane</keyword>
<dbReference type="Proteomes" id="UP000526184">
    <property type="component" value="Unassembled WGS sequence"/>
</dbReference>
<evidence type="ECO:0000256" key="6">
    <source>
        <dbReference type="RuleBase" id="RU004379"/>
    </source>
</evidence>
<evidence type="ECO:0000256" key="1">
    <source>
        <dbReference type="ARBA" id="ARBA00004141"/>
    </source>
</evidence>
<evidence type="ECO:0000256" key="5">
    <source>
        <dbReference type="ARBA" id="ARBA00023136"/>
    </source>
</evidence>
<dbReference type="EMBL" id="JABMKT010000006">
    <property type="protein sequence ID" value="NYV27578.1"/>
    <property type="molecule type" value="Genomic_DNA"/>
</dbReference>
<dbReference type="InterPro" id="IPR006214">
    <property type="entry name" value="Bax_inhibitor_1-related"/>
</dbReference>
<feature type="transmembrane region" description="Helical" evidence="6">
    <location>
        <begin position="103"/>
        <end position="122"/>
    </location>
</feature>
<protein>
    <submittedName>
        <fullName evidence="7">Bax inhibitor-1/YccA family protein</fullName>
    </submittedName>
</protein>
<keyword evidence="8" id="KW-1185">Reference proteome</keyword>
<dbReference type="PANTHER" id="PTHR23291:SF50">
    <property type="entry name" value="PROTEIN LIFEGUARD 4"/>
    <property type="match status" value="1"/>
</dbReference>
<evidence type="ECO:0000256" key="3">
    <source>
        <dbReference type="ARBA" id="ARBA00022692"/>
    </source>
</evidence>
<dbReference type="OrthoDB" id="9793828at2"/>
<comment type="similarity">
    <text evidence="2 6">Belongs to the BI1 family.</text>
</comment>
<proteinExistence type="inferred from homology"/>
<feature type="transmembrane region" description="Helical" evidence="6">
    <location>
        <begin position="202"/>
        <end position="223"/>
    </location>
</feature>
<comment type="caution">
    <text evidence="7">The sequence shown here is derived from an EMBL/GenBank/DDBJ whole genome shotgun (WGS) entry which is preliminary data.</text>
</comment>
<sequence>MYNDKELNGRIDSGIFGSYLWMGIGLLITFGIMYASIYNLQLVQISFTLNRFSILLILAIAIGMRFIIVKANAFVLKLVFIGYSAFLGILLIPIMFAYETASIMTLFGASSAMFIGMSAYGYFTGSNLQGYSKYLFGGILGIIVMTLLNNYLFRNNALDIAISIIGLLIFIIYTAVDTQRIKTMLLEAYYEGETELVEKVKIFGALMLYLDFINMFLYLLSLFGKRRN</sequence>
<feature type="transmembrane region" description="Helical" evidence="6">
    <location>
        <begin position="74"/>
        <end position="96"/>
    </location>
</feature>
<dbReference type="AlphaFoldDB" id="A0A7Z0TBN9"/>